<keyword evidence="3" id="KW-0378">Hydrolase</keyword>
<dbReference type="InterPro" id="IPR000073">
    <property type="entry name" value="AB_hydrolase_1"/>
</dbReference>
<feature type="domain" description="AB hydrolase-1" evidence="2">
    <location>
        <begin position="75"/>
        <end position="189"/>
    </location>
</feature>
<gene>
    <name evidence="3" type="ORF">ENK44_16030</name>
</gene>
<dbReference type="GO" id="GO:0016020">
    <property type="term" value="C:membrane"/>
    <property type="evidence" value="ECO:0007669"/>
    <property type="project" value="TreeGrafter"/>
</dbReference>
<dbReference type="PANTHER" id="PTHR43798:SF33">
    <property type="entry name" value="HYDROLASE, PUTATIVE (AFU_ORTHOLOGUE AFUA_2G14860)-RELATED"/>
    <property type="match status" value="1"/>
</dbReference>
<dbReference type="PANTHER" id="PTHR43798">
    <property type="entry name" value="MONOACYLGLYCEROL LIPASE"/>
    <property type="match status" value="1"/>
</dbReference>
<dbReference type="Proteomes" id="UP000885779">
    <property type="component" value="Unassembled WGS sequence"/>
</dbReference>
<dbReference type="InterPro" id="IPR029058">
    <property type="entry name" value="AB_hydrolase_fold"/>
</dbReference>
<protein>
    <submittedName>
        <fullName evidence="3">Alpha/beta fold hydrolase</fullName>
    </submittedName>
</protein>
<keyword evidence="1" id="KW-0472">Membrane</keyword>
<organism evidence="3">
    <name type="scientific">Caldithrix abyssi</name>
    <dbReference type="NCBI Taxonomy" id="187145"/>
    <lineage>
        <taxon>Bacteria</taxon>
        <taxon>Pseudomonadati</taxon>
        <taxon>Calditrichota</taxon>
        <taxon>Calditrichia</taxon>
        <taxon>Calditrichales</taxon>
        <taxon>Calditrichaceae</taxon>
        <taxon>Caldithrix</taxon>
    </lineage>
</organism>
<reference evidence="3" key="1">
    <citation type="journal article" date="2020" name="mSystems">
        <title>Genome- and Community-Level Interaction Insights into Carbon Utilization and Element Cycling Functions of Hydrothermarchaeota in Hydrothermal Sediment.</title>
        <authorList>
            <person name="Zhou Z."/>
            <person name="Liu Y."/>
            <person name="Xu W."/>
            <person name="Pan J."/>
            <person name="Luo Z.H."/>
            <person name="Li M."/>
        </authorList>
    </citation>
    <scope>NUCLEOTIDE SEQUENCE [LARGE SCALE GENOMIC DNA]</scope>
    <source>
        <strain evidence="3">HyVt-577</strain>
    </source>
</reference>
<keyword evidence="1" id="KW-0812">Transmembrane</keyword>
<keyword evidence="1" id="KW-1133">Transmembrane helix</keyword>
<dbReference type="AlphaFoldDB" id="A0A7V4U3F0"/>
<evidence type="ECO:0000313" key="3">
    <source>
        <dbReference type="EMBL" id="HGY57218.1"/>
    </source>
</evidence>
<feature type="transmembrane region" description="Helical" evidence="1">
    <location>
        <begin position="6"/>
        <end position="27"/>
    </location>
</feature>
<name>A0A7V4U3F0_CALAY</name>
<dbReference type="Pfam" id="PF00561">
    <property type="entry name" value="Abhydrolase_1"/>
    <property type="match status" value="1"/>
</dbReference>
<dbReference type="Gene3D" id="3.40.50.1820">
    <property type="entry name" value="alpha/beta hydrolase"/>
    <property type="match status" value="1"/>
</dbReference>
<sequence>MVNLILSIVIVSALGILAFFILFNYALQRSFHIHHVYTKHTPKDFGFEQSREILIETGGHKRIEIWDLNPSKAAPVIIGVHGWANTSEKLLPIAQNLADRFRIVLVNTRNHGKSDDEKYSTLINYSEDLLSAITYAAEKTNGTQPIFLMGHSMGGAACIYTAGKDNRVKGVVSISTFANLNDIMSKEFLAKKVPPWFVQSLTSYIEFRLGVHLNELSPEITINRINIPVLILHGDNDPVVDVHCSERIEQAARDKNVKRIVLQGHDHSSLLTDEKTVQIIKEFLTPLVG</sequence>
<evidence type="ECO:0000259" key="2">
    <source>
        <dbReference type="Pfam" id="PF00561"/>
    </source>
</evidence>
<comment type="caution">
    <text evidence="3">The sequence shown here is derived from an EMBL/GenBank/DDBJ whole genome shotgun (WGS) entry which is preliminary data.</text>
</comment>
<dbReference type="EMBL" id="DRQG01000149">
    <property type="protein sequence ID" value="HGY57218.1"/>
    <property type="molecule type" value="Genomic_DNA"/>
</dbReference>
<evidence type="ECO:0000256" key="1">
    <source>
        <dbReference type="SAM" id="Phobius"/>
    </source>
</evidence>
<dbReference type="SUPFAM" id="SSF53474">
    <property type="entry name" value="alpha/beta-Hydrolases"/>
    <property type="match status" value="1"/>
</dbReference>
<accession>A0A7V4U3F0</accession>
<dbReference type="InterPro" id="IPR050266">
    <property type="entry name" value="AB_hydrolase_sf"/>
</dbReference>
<proteinExistence type="predicted"/>
<dbReference type="GO" id="GO:0016787">
    <property type="term" value="F:hydrolase activity"/>
    <property type="evidence" value="ECO:0007669"/>
    <property type="project" value="UniProtKB-KW"/>
</dbReference>